<dbReference type="PANTHER" id="PTHR43619">
    <property type="entry name" value="S-ADENOSYL-L-METHIONINE-DEPENDENT METHYLTRANSFERASE YKTD-RELATED"/>
    <property type="match status" value="1"/>
</dbReference>
<evidence type="ECO:0000313" key="4">
    <source>
        <dbReference type="Proteomes" id="UP000250915"/>
    </source>
</evidence>
<dbReference type="GO" id="GO:0008168">
    <property type="term" value="F:methyltransferase activity"/>
    <property type="evidence" value="ECO:0007669"/>
    <property type="project" value="UniProtKB-KW"/>
</dbReference>
<dbReference type="EMBL" id="QMEV01000007">
    <property type="protein sequence ID" value="RAV14807.1"/>
    <property type="molecule type" value="Genomic_DNA"/>
</dbReference>
<organism evidence="3 4">
    <name type="scientific">Mycobacterium colombiense</name>
    <dbReference type="NCBI Taxonomy" id="339268"/>
    <lineage>
        <taxon>Bacteria</taxon>
        <taxon>Bacillati</taxon>
        <taxon>Actinomycetota</taxon>
        <taxon>Actinomycetes</taxon>
        <taxon>Mycobacteriales</taxon>
        <taxon>Mycobacteriaceae</taxon>
        <taxon>Mycobacterium</taxon>
        <taxon>Mycobacterium avium complex (MAC)</taxon>
    </lineage>
</organism>
<proteinExistence type="predicted"/>
<evidence type="ECO:0000313" key="3">
    <source>
        <dbReference type="EMBL" id="RAV14807.1"/>
    </source>
</evidence>
<protein>
    <submittedName>
        <fullName evidence="3">Class I SAM-dependent methyltransferase</fullName>
    </submittedName>
</protein>
<comment type="caution">
    <text evidence="3">The sequence shown here is derived from an EMBL/GenBank/DDBJ whole genome shotgun (WGS) entry which is preliminary data.</text>
</comment>
<name>A0A329MCM5_9MYCO</name>
<dbReference type="InterPro" id="IPR029063">
    <property type="entry name" value="SAM-dependent_MTases_sf"/>
</dbReference>
<dbReference type="Gene3D" id="3.40.50.150">
    <property type="entry name" value="Vaccinia Virus protein VP39"/>
    <property type="match status" value="1"/>
</dbReference>
<dbReference type="InterPro" id="IPR016874">
    <property type="entry name" value="TcmP-like"/>
</dbReference>
<keyword evidence="2" id="KW-0808">Transferase</keyword>
<dbReference type="GO" id="GO:0032259">
    <property type="term" value="P:methylation"/>
    <property type="evidence" value="ECO:0007669"/>
    <property type="project" value="UniProtKB-KW"/>
</dbReference>
<reference evidence="3 4" key="1">
    <citation type="submission" date="2018-06" db="EMBL/GenBank/DDBJ databases">
        <title>NTM in soil in Japan.</title>
        <authorList>
            <person name="Ohya K."/>
        </authorList>
    </citation>
    <scope>NUCLEOTIDE SEQUENCE [LARGE SCALE GENOMIC DNA]</scope>
    <source>
        <strain evidence="3 4">GF28</strain>
    </source>
</reference>
<dbReference type="PANTHER" id="PTHR43619:SF2">
    <property type="entry name" value="S-ADENOSYL-L-METHIONINE-DEPENDENT METHYLTRANSFERASES SUPERFAMILY PROTEIN"/>
    <property type="match status" value="1"/>
</dbReference>
<accession>A0A329MCM5</accession>
<dbReference type="PIRSF" id="PIRSF028177">
    <property type="entry name" value="Polyketide_synth_Omtfrase_TcmP"/>
    <property type="match status" value="1"/>
</dbReference>
<dbReference type="AlphaFoldDB" id="A0A329MCM5"/>
<dbReference type="SUPFAM" id="SSF53335">
    <property type="entry name" value="S-adenosyl-L-methionine-dependent methyltransferases"/>
    <property type="match status" value="1"/>
</dbReference>
<dbReference type="InterPro" id="IPR007213">
    <property type="entry name" value="Ppm1/Ppm2/Tcmp"/>
</dbReference>
<sequence length="281" mass="31930">MPVDLSGAPQTMLATLYAKALDADFEHPILRDRYAKEIVERIDYDWTKTTITARRAPSVTTRSAHFDEWTRKFLAAHPHSVVLHLGCGLDSRVFRLQPGPDVQWYDVDYPEVAALRTQLYPSRDHYRVIAASVTDPAWLADIPADRPTLMIAEGLTMYLTEQDGTALLRRVVDRFGSGELQFDVFNWLGIRSQWLNTVVRRSGATLHWAIDGPDDILKAVPAARLLSWERWFESDTFARLPRSARVLGKLMSRVQAMANMSQYHRYAFGPTGREGLTADAR</sequence>
<dbReference type="Proteomes" id="UP000250915">
    <property type="component" value="Unassembled WGS sequence"/>
</dbReference>
<evidence type="ECO:0000256" key="1">
    <source>
        <dbReference type="ARBA" id="ARBA00022603"/>
    </source>
</evidence>
<dbReference type="RefSeq" id="WP_112632123.1">
    <property type="nucleotide sequence ID" value="NZ_QMEV01000007.1"/>
</dbReference>
<dbReference type="OrthoDB" id="9800233at2"/>
<keyword evidence="1 3" id="KW-0489">Methyltransferase</keyword>
<gene>
    <name evidence="3" type="ORF">DQP57_05705</name>
</gene>
<dbReference type="Pfam" id="PF04072">
    <property type="entry name" value="LCM"/>
    <property type="match status" value="1"/>
</dbReference>
<evidence type="ECO:0000256" key="2">
    <source>
        <dbReference type="ARBA" id="ARBA00022679"/>
    </source>
</evidence>